<proteinExistence type="inferred from homology"/>
<evidence type="ECO:0000256" key="4">
    <source>
        <dbReference type="ARBA" id="ARBA00029440"/>
    </source>
</evidence>
<dbReference type="EMBL" id="FOHN01000006">
    <property type="protein sequence ID" value="SES98814.1"/>
    <property type="molecule type" value="Genomic_DNA"/>
</dbReference>
<dbReference type="RefSeq" id="WP_092477264.1">
    <property type="nucleotide sequence ID" value="NZ_FOHN01000006.1"/>
</dbReference>
<dbReference type="GO" id="GO:0003949">
    <property type="term" value="F:1-(5-phosphoribosyl)-5-[(5-phosphoribosylamino)methylideneamino]imidazole-4-carboxamide isomerase activity"/>
    <property type="evidence" value="ECO:0007669"/>
    <property type="project" value="InterPro"/>
</dbReference>
<accession>A0A1I0AWF3</accession>
<dbReference type="GO" id="GO:0000105">
    <property type="term" value="P:L-histidine biosynthetic process"/>
    <property type="evidence" value="ECO:0007669"/>
    <property type="project" value="UniProtKB-KW"/>
</dbReference>
<dbReference type="InterPro" id="IPR013785">
    <property type="entry name" value="Aldolase_TIM"/>
</dbReference>
<sequence length="244" mass="26718">MRVIPEISIMNGHCVKPLKGSFQYSEIISHSPRKVAKMLEEQGAAYIHIRDLDGILAGHIMNQEAIRKLIQQVSIPAELHGGISSLKEVENAINLGARKAVLELNNGKMNFIKEAVNCFGADKIVVAIPNRQGVANSHSVEKNSIGQLEETVKRLDEIGVRTLECEGLLGDVYTFAANLEYLSSIVKNSQLKVVVSGAIGTIKDLESVHNAGLNGVILDDVLYERKIDLKYAMELFDRGAGQDE</sequence>
<protein>
    <submittedName>
        <fullName evidence="6">1-(5-phosphoribosyl)-5-[(5-phosphoribosylamino)methylideneamino] imidazole-4-carboxamide isomerase</fullName>
    </submittedName>
</protein>
<dbReference type="InterPro" id="IPR011060">
    <property type="entry name" value="RibuloseP-bd_barrel"/>
</dbReference>
<comment type="pathway">
    <text evidence="4">Amino-acid biosynthesis.</text>
</comment>
<dbReference type="SUPFAM" id="SSF51366">
    <property type="entry name" value="Ribulose-phoshate binding barrel"/>
    <property type="match status" value="1"/>
</dbReference>
<dbReference type="STRING" id="29364.SAMN04487772_10672"/>
<dbReference type="PANTHER" id="PTHR43090">
    <property type="entry name" value="1-(5-PHOSPHORIBOSYL)-5-[(5-PHOSPHORIBOSYLAMINO)METHYLIDENEAMINO] IMIDAZOLE-4-CARBOXAMIDE ISOMERASE"/>
    <property type="match status" value="1"/>
</dbReference>
<dbReference type="PANTHER" id="PTHR43090:SF2">
    <property type="entry name" value="1-(5-PHOSPHORIBOSYL)-5-[(5-PHOSPHORIBOSYLAMINO)METHYLIDENEAMINO] IMIDAZOLE-4-CARBOXAMIDE ISOMERASE"/>
    <property type="match status" value="1"/>
</dbReference>
<evidence type="ECO:0000256" key="5">
    <source>
        <dbReference type="RuleBase" id="RU003657"/>
    </source>
</evidence>
<evidence type="ECO:0000256" key="2">
    <source>
        <dbReference type="ARBA" id="ARBA00022605"/>
    </source>
</evidence>
<evidence type="ECO:0000256" key="1">
    <source>
        <dbReference type="ARBA" id="ARBA00009667"/>
    </source>
</evidence>
<keyword evidence="3 5" id="KW-0368">Histidine biosynthesis</keyword>
<dbReference type="Gene3D" id="3.20.20.70">
    <property type="entry name" value="Aldolase class I"/>
    <property type="match status" value="1"/>
</dbReference>
<reference evidence="6 7" key="1">
    <citation type="submission" date="2016-10" db="EMBL/GenBank/DDBJ databases">
        <authorList>
            <person name="de Groot N.N."/>
        </authorList>
    </citation>
    <scope>NUCLEOTIDE SEQUENCE [LARGE SCALE GENOMIC DNA]</scope>
    <source>
        <strain evidence="6 7">DSM 1801</strain>
    </source>
</reference>
<keyword evidence="2 5" id="KW-0028">Amino-acid biosynthesis</keyword>
<dbReference type="Pfam" id="PF00977">
    <property type="entry name" value="His_biosynth"/>
    <property type="match status" value="1"/>
</dbReference>
<dbReference type="GO" id="GO:0000162">
    <property type="term" value="P:L-tryptophan biosynthetic process"/>
    <property type="evidence" value="ECO:0007669"/>
    <property type="project" value="TreeGrafter"/>
</dbReference>
<comment type="similarity">
    <text evidence="1 5">Belongs to the HisA/HisF family.</text>
</comment>
<evidence type="ECO:0000313" key="6">
    <source>
        <dbReference type="EMBL" id="SES98814.1"/>
    </source>
</evidence>
<dbReference type="AlphaFoldDB" id="A0A1I0AWF3"/>
<organism evidence="6 7">
    <name type="scientific">[Clostridium] polysaccharolyticum</name>
    <dbReference type="NCBI Taxonomy" id="29364"/>
    <lineage>
        <taxon>Bacteria</taxon>
        <taxon>Bacillati</taxon>
        <taxon>Bacillota</taxon>
        <taxon>Clostridia</taxon>
        <taxon>Lachnospirales</taxon>
        <taxon>Lachnospiraceae</taxon>
    </lineage>
</organism>
<evidence type="ECO:0000256" key="3">
    <source>
        <dbReference type="ARBA" id="ARBA00023102"/>
    </source>
</evidence>
<dbReference type="GO" id="GO:0005737">
    <property type="term" value="C:cytoplasm"/>
    <property type="evidence" value="ECO:0007669"/>
    <property type="project" value="TreeGrafter"/>
</dbReference>
<evidence type="ECO:0000313" key="7">
    <source>
        <dbReference type="Proteomes" id="UP000199800"/>
    </source>
</evidence>
<dbReference type="OrthoDB" id="9807749at2"/>
<keyword evidence="6" id="KW-0413">Isomerase</keyword>
<keyword evidence="7" id="KW-1185">Reference proteome</keyword>
<dbReference type="InterPro" id="IPR006062">
    <property type="entry name" value="His_biosynth"/>
</dbReference>
<dbReference type="InterPro" id="IPR044524">
    <property type="entry name" value="Isoase_HisA-like"/>
</dbReference>
<gene>
    <name evidence="6" type="ORF">SAMN04487772_10672</name>
</gene>
<dbReference type="Proteomes" id="UP000199800">
    <property type="component" value="Unassembled WGS sequence"/>
</dbReference>
<name>A0A1I0AWF3_9FIRM</name>